<proteinExistence type="predicted"/>
<reference evidence="3" key="1">
    <citation type="journal article" date="2021" name="Front. Microbiol.">
        <title>Comprehensive Comparative Genomics and Phenotyping of Methylobacterium Species.</title>
        <authorList>
            <person name="Alessa O."/>
            <person name="Ogura Y."/>
            <person name="Fujitani Y."/>
            <person name="Takami H."/>
            <person name="Hayashi T."/>
            <person name="Sahin N."/>
            <person name="Tani A."/>
        </authorList>
    </citation>
    <scope>NUCLEOTIDE SEQUENCE</scope>
    <source>
        <strain evidence="3">DSM 14458</strain>
    </source>
</reference>
<comment type="caution">
    <text evidence="3">The sequence shown here is derived from an EMBL/GenBank/DDBJ whole genome shotgun (WGS) entry which is preliminary data.</text>
</comment>
<evidence type="ECO:0000256" key="1">
    <source>
        <dbReference type="SAM" id="MobiDB-lite"/>
    </source>
</evidence>
<dbReference type="Gene3D" id="3.40.50.1820">
    <property type="entry name" value="alpha/beta hydrolase"/>
    <property type="match status" value="1"/>
</dbReference>
<sequence>MSKRVSHTPPGVPDPRPGAVRRRHVFYLPGYDPEARSRYRLLFVRELTRYAKVFGQTRREIGRAEAGALRTTAEGSAPGGPPAPAPLVEAPLVQAPLVQTWRIGAHAETGGAETTYEVLLWDDIVARDFARSKFLSVALACTAYTVQAGLLIAFYRLNWKFGNVIVYPLVTILIFAAAAGGMACVAHAVLGEGGAIGLNLPALAMVPIGLLVVIALFVAMEARLNRIFFWQLVNDWVFKWQHGRGSRDDYERRLDSFADHVLARLRAPDLPGPPDEILIVGHSSGALTAVEVAARVIARDARLGATDGPSLGLVTLGSALPLAALKPRARGLRAEVARLVTCRRLIWVDYCAPQDWMNFPGFNPASDLDLGLAPDTIVANPIIRSARFRDIISPETYAKVRFRPFRMHFQFLMSNDRPGEYDYFDMILGPRRLLDRVLDADDEQDSDLPTEKREFMREARAVRHG</sequence>
<dbReference type="RefSeq" id="WP_238308501.1">
    <property type="nucleotide sequence ID" value="NZ_BPRE01000016.1"/>
</dbReference>
<keyword evidence="2" id="KW-1133">Transmembrane helix</keyword>
<accession>A0ABQ4V046</accession>
<dbReference type="Proteomes" id="UP001055093">
    <property type="component" value="Unassembled WGS sequence"/>
</dbReference>
<reference evidence="3" key="2">
    <citation type="submission" date="2021-08" db="EMBL/GenBank/DDBJ databases">
        <authorList>
            <person name="Tani A."/>
            <person name="Ola A."/>
            <person name="Ogura Y."/>
            <person name="Katsura K."/>
            <person name="Hayashi T."/>
        </authorList>
    </citation>
    <scope>NUCLEOTIDE SEQUENCE</scope>
    <source>
        <strain evidence="3">DSM 14458</strain>
    </source>
</reference>
<dbReference type="InterPro" id="IPR029058">
    <property type="entry name" value="AB_hydrolase_fold"/>
</dbReference>
<evidence type="ECO:0008006" key="5">
    <source>
        <dbReference type="Google" id="ProtNLM"/>
    </source>
</evidence>
<feature type="transmembrane region" description="Helical" evidence="2">
    <location>
        <begin position="134"/>
        <end position="157"/>
    </location>
</feature>
<feature type="transmembrane region" description="Helical" evidence="2">
    <location>
        <begin position="164"/>
        <end position="190"/>
    </location>
</feature>
<keyword evidence="2" id="KW-0812">Transmembrane</keyword>
<evidence type="ECO:0000313" key="3">
    <source>
        <dbReference type="EMBL" id="GJE77630.1"/>
    </source>
</evidence>
<dbReference type="EMBL" id="BPRE01000016">
    <property type="protein sequence ID" value="GJE77630.1"/>
    <property type="molecule type" value="Genomic_DNA"/>
</dbReference>
<gene>
    <name evidence="3" type="ORF">BGCPKDLD_4237</name>
</gene>
<dbReference type="SUPFAM" id="SSF53474">
    <property type="entry name" value="alpha/beta-Hydrolases"/>
    <property type="match status" value="2"/>
</dbReference>
<name>A0ABQ4V046_9HYPH</name>
<feature type="transmembrane region" description="Helical" evidence="2">
    <location>
        <begin position="196"/>
        <end position="219"/>
    </location>
</feature>
<feature type="compositionally biased region" description="Basic and acidic residues" evidence="1">
    <location>
        <begin position="449"/>
        <end position="465"/>
    </location>
</feature>
<evidence type="ECO:0000256" key="2">
    <source>
        <dbReference type="SAM" id="Phobius"/>
    </source>
</evidence>
<keyword evidence="4" id="KW-1185">Reference proteome</keyword>
<organism evidence="3 4">
    <name type="scientific">Methylorubrum suomiense</name>
    <dbReference type="NCBI Taxonomy" id="144191"/>
    <lineage>
        <taxon>Bacteria</taxon>
        <taxon>Pseudomonadati</taxon>
        <taxon>Pseudomonadota</taxon>
        <taxon>Alphaproteobacteria</taxon>
        <taxon>Hyphomicrobiales</taxon>
        <taxon>Methylobacteriaceae</taxon>
        <taxon>Methylorubrum</taxon>
    </lineage>
</organism>
<keyword evidence="2" id="KW-0472">Membrane</keyword>
<evidence type="ECO:0000313" key="4">
    <source>
        <dbReference type="Proteomes" id="UP001055093"/>
    </source>
</evidence>
<feature type="region of interest" description="Disordered" evidence="1">
    <location>
        <begin position="443"/>
        <end position="465"/>
    </location>
</feature>
<protein>
    <recommendedName>
        <fullName evidence="5">Alpha/beta hydrolase</fullName>
    </recommendedName>
</protein>